<evidence type="ECO:0000313" key="1">
    <source>
        <dbReference type="EMBL" id="CDL11619.1"/>
    </source>
</evidence>
<protein>
    <submittedName>
        <fullName evidence="1">Uncharacterized protein</fullName>
    </submittedName>
</protein>
<keyword evidence="2" id="KW-1185">Reference proteome</keyword>
<dbReference type="AlphaFoldDB" id="W1DU36"/>
<accession>W1DU36</accession>
<proteinExistence type="predicted"/>
<organism evidence="1 2">
    <name type="scientific">Klebsiella pneumoniae IS43</name>
    <dbReference type="NCBI Taxonomy" id="1432552"/>
    <lineage>
        <taxon>Bacteria</taxon>
        <taxon>Pseudomonadati</taxon>
        <taxon>Pseudomonadota</taxon>
        <taxon>Gammaproteobacteria</taxon>
        <taxon>Enterobacterales</taxon>
        <taxon>Enterobacteriaceae</taxon>
        <taxon>Klebsiella/Raoultella group</taxon>
        <taxon>Klebsiella</taxon>
        <taxon>Klebsiella pneumoniae complex</taxon>
    </lineage>
</organism>
<dbReference type="Proteomes" id="UP000019183">
    <property type="component" value="Unassembled WGS sequence"/>
</dbReference>
<name>W1DU36_KLEPN</name>
<evidence type="ECO:0000313" key="2">
    <source>
        <dbReference type="Proteomes" id="UP000019183"/>
    </source>
</evidence>
<sequence length="46" mass="5047">MLAATTCNHADKNLAPAGFFVFCPFAPNCDLSRKIFVDENKSIVKT</sequence>
<reference evidence="1" key="1">
    <citation type="submission" date="2013-10" db="EMBL/GenBank/DDBJ databases">
        <title>Antibiotic resistance diversity of beta-lactamase producers in the General Hospital Vienna.</title>
        <authorList>
            <person name="Barisic I."/>
            <person name="Mitteregger D."/>
            <person name="Hirschl A.M."/>
            <person name="Noehammer C."/>
            <person name="Wiesinger-Mayr H."/>
        </authorList>
    </citation>
    <scope>NUCLEOTIDE SEQUENCE [LARGE SCALE GENOMIC DNA]</scope>
    <source>
        <strain evidence="1">IS43</strain>
    </source>
</reference>
<comment type="caution">
    <text evidence="1">The sequence shown here is derived from an EMBL/GenBank/DDBJ whole genome shotgun (WGS) entry which is preliminary data.</text>
</comment>
<dbReference type="EMBL" id="CBWK010000696">
    <property type="protein sequence ID" value="CDL11619.1"/>
    <property type="molecule type" value="Genomic_DNA"/>
</dbReference>